<dbReference type="PIRSF" id="PIRSF000350">
    <property type="entry name" value="Mercury_reductase_MerA"/>
    <property type="match status" value="1"/>
</dbReference>
<dbReference type="Pfam" id="PF02852">
    <property type="entry name" value="Pyr_redox_dim"/>
    <property type="match status" value="1"/>
</dbReference>
<evidence type="ECO:0000256" key="8">
    <source>
        <dbReference type="ARBA" id="ARBA00022827"/>
    </source>
</evidence>
<dbReference type="OrthoDB" id="178496at2"/>
<dbReference type="GO" id="GO:0050661">
    <property type="term" value="F:NADP binding"/>
    <property type="evidence" value="ECO:0007669"/>
    <property type="project" value="InterPro"/>
</dbReference>
<dbReference type="InterPro" id="IPR012999">
    <property type="entry name" value="Pyr_OxRdtase_I_AS"/>
</dbReference>
<organism evidence="21 22">
    <name type="scientific">Neopusillimonas maritima</name>
    <dbReference type="NCBI Taxonomy" id="2026239"/>
    <lineage>
        <taxon>Bacteria</taxon>
        <taxon>Pseudomonadati</taxon>
        <taxon>Pseudomonadota</taxon>
        <taxon>Betaproteobacteria</taxon>
        <taxon>Burkholderiales</taxon>
        <taxon>Alcaligenaceae</taxon>
        <taxon>Neopusillimonas</taxon>
    </lineage>
</organism>
<dbReference type="EMBL" id="NQYH01000013">
    <property type="protein sequence ID" value="RIY39774.1"/>
    <property type="molecule type" value="Genomic_DNA"/>
</dbReference>
<dbReference type="InterPro" id="IPR016156">
    <property type="entry name" value="FAD/NAD-linked_Rdtase_dimer_sf"/>
</dbReference>
<comment type="catalytic activity">
    <reaction evidence="15">
        <text>Hg + NADP(+) + H(+) = Hg(2+) + NADPH</text>
        <dbReference type="Rhea" id="RHEA:23856"/>
        <dbReference type="ChEBI" id="CHEBI:15378"/>
        <dbReference type="ChEBI" id="CHEBI:16170"/>
        <dbReference type="ChEBI" id="CHEBI:16793"/>
        <dbReference type="ChEBI" id="CHEBI:57783"/>
        <dbReference type="ChEBI" id="CHEBI:58349"/>
        <dbReference type="EC" id="1.16.1.1"/>
    </reaction>
</comment>
<dbReference type="GO" id="GO:0050787">
    <property type="term" value="P:detoxification of mercury ion"/>
    <property type="evidence" value="ECO:0007669"/>
    <property type="project" value="InterPro"/>
</dbReference>
<dbReference type="GO" id="GO:0003955">
    <property type="term" value="F:NAD(P)H dehydrogenase (quinone) activity"/>
    <property type="evidence" value="ECO:0007669"/>
    <property type="project" value="TreeGrafter"/>
</dbReference>
<dbReference type="SUPFAM" id="SSF51905">
    <property type="entry name" value="FAD/NAD(P)-binding domain"/>
    <property type="match status" value="1"/>
</dbReference>
<evidence type="ECO:0000256" key="12">
    <source>
        <dbReference type="ARBA" id="ARBA00023157"/>
    </source>
</evidence>
<evidence type="ECO:0000256" key="6">
    <source>
        <dbReference type="ARBA" id="ARBA00022630"/>
    </source>
</evidence>
<keyword evidence="16" id="KW-0547">Nucleotide-binding</keyword>
<dbReference type="NCBIfam" id="NF010311">
    <property type="entry name" value="PRK13748.1"/>
    <property type="match status" value="1"/>
</dbReference>
<dbReference type="GO" id="GO:0016668">
    <property type="term" value="F:oxidoreductase activity, acting on a sulfur group of donors, NAD(P) as acceptor"/>
    <property type="evidence" value="ECO:0007669"/>
    <property type="project" value="InterPro"/>
</dbReference>
<evidence type="ECO:0000256" key="1">
    <source>
        <dbReference type="ARBA" id="ARBA00007532"/>
    </source>
</evidence>
<dbReference type="AlphaFoldDB" id="A0A3A1YTN2"/>
<keyword evidence="16" id="KW-0520">NAD</keyword>
<evidence type="ECO:0000259" key="20">
    <source>
        <dbReference type="Pfam" id="PF07992"/>
    </source>
</evidence>
<feature type="domain" description="Pyridine nucleotide-disulphide oxidoreductase dimerisation" evidence="19">
    <location>
        <begin position="343"/>
        <end position="449"/>
    </location>
</feature>
<dbReference type="Gene3D" id="3.50.50.60">
    <property type="entry name" value="FAD/NAD(P)-binding domain"/>
    <property type="match status" value="2"/>
</dbReference>
<keyword evidence="9" id="KW-0521">NADP</keyword>
<dbReference type="NCBIfam" id="TIGR02053">
    <property type="entry name" value="MerA"/>
    <property type="match status" value="1"/>
</dbReference>
<dbReference type="GO" id="GO:0045340">
    <property type="term" value="F:mercury ion binding"/>
    <property type="evidence" value="ECO:0007669"/>
    <property type="project" value="InterPro"/>
</dbReference>
<evidence type="ECO:0000256" key="15">
    <source>
        <dbReference type="ARBA" id="ARBA00048984"/>
    </source>
</evidence>
<evidence type="ECO:0000256" key="13">
    <source>
        <dbReference type="ARBA" id="ARBA00023284"/>
    </source>
</evidence>
<keyword evidence="5" id="KW-0475">Mercuric resistance</keyword>
<comment type="similarity">
    <text evidence="1 18">Belongs to the class-I pyridine nucleotide-disulfide oxidoreductase family.</text>
</comment>
<keyword evidence="13 18" id="KW-0676">Redox-active center</keyword>
<evidence type="ECO:0000256" key="16">
    <source>
        <dbReference type="PIRSR" id="PIRSR000350-3"/>
    </source>
</evidence>
<protein>
    <recommendedName>
        <fullName evidence="4">Mercuric reductase</fullName>
        <ecNumber evidence="3">1.16.1.1</ecNumber>
    </recommendedName>
    <alternativeName>
        <fullName evidence="14">Hg(II) reductase</fullName>
    </alternativeName>
</protein>
<reference evidence="21 22" key="1">
    <citation type="submission" date="2017-08" db="EMBL/GenBank/DDBJ databases">
        <title>Pusillimonas indicus sp. nov., a member of the family Alcaligenaceae isolated from surface seawater.</title>
        <authorList>
            <person name="Li J."/>
        </authorList>
    </citation>
    <scope>NUCLEOTIDE SEQUENCE [LARGE SCALE GENOMIC DNA]</scope>
    <source>
        <strain evidence="21 22">L52-1-41</strain>
    </source>
</reference>
<dbReference type="Gene3D" id="3.30.390.30">
    <property type="match status" value="1"/>
</dbReference>
<evidence type="ECO:0000256" key="11">
    <source>
        <dbReference type="ARBA" id="ARBA00023002"/>
    </source>
</evidence>
<feature type="binding site" evidence="16">
    <location>
        <position position="269"/>
    </location>
    <ligand>
        <name>NAD(+)</name>
        <dbReference type="ChEBI" id="CHEBI:57540"/>
    </ligand>
</feature>
<dbReference type="PANTHER" id="PTHR43014">
    <property type="entry name" value="MERCURIC REDUCTASE"/>
    <property type="match status" value="1"/>
</dbReference>
<dbReference type="InterPro" id="IPR036188">
    <property type="entry name" value="FAD/NAD-bd_sf"/>
</dbReference>
<evidence type="ECO:0000256" key="9">
    <source>
        <dbReference type="ARBA" id="ARBA00022857"/>
    </source>
</evidence>
<evidence type="ECO:0000256" key="10">
    <source>
        <dbReference type="ARBA" id="ARBA00022914"/>
    </source>
</evidence>
<evidence type="ECO:0000256" key="17">
    <source>
        <dbReference type="PIRSR" id="PIRSR000350-4"/>
    </source>
</evidence>
<dbReference type="Proteomes" id="UP000266206">
    <property type="component" value="Unassembled WGS sequence"/>
</dbReference>
<evidence type="ECO:0000313" key="22">
    <source>
        <dbReference type="Proteomes" id="UP000266206"/>
    </source>
</evidence>
<feature type="domain" description="FAD/NAD(P)-binding" evidence="20">
    <location>
        <begin position="7"/>
        <end position="324"/>
    </location>
</feature>
<dbReference type="GO" id="GO:0016152">
    <property type="term" value="F:mercury (II) reductase (NADP+) activity"/>
    <property type="evidence" value="ECO:0007669"/>
    <property type="project" value="UniProtKB-EC"/>
</dbReference>
<dbReference type="InterPro" id="IPR001100">
    <property type="entry name" value="Pyr_nuc-diS_OxRdtase"/>
</dbReference>
<feature type="binding site" evidence="16">
    <location>
        <position position="309"/>
    </location>
    <ligand>
        <name>FAD</name>
        <dbReference type="ChEBI" id="CHEBI:57692"/>
    </ligand>
</feature>
<evidence type="ECO:0000256" key="4">
    <source>
        <dbReference type="ARBA" id="ARBA00014791"/>
    </source>
</evidence>
<dbReference type="FunFam" id="3.30.390.30:FF:000001">
    <property type="entry name" value="Dihydrolipoyl dehydrogenase"/>
    <property type="match status" value="1"/>
</dbReference>
<evidence type="ECO:0000256" key="3">
    <source>
        <dbReference type="ARBA" id="ARBA00012661"/>
    </source>
</evidence>
<proteinExistence type="inferred from homology"/>
<dbReference type="PRINTS" id="PR00945">
    <property type="entry name" value="HGRDTASE"/>
</dbReference>
<evidence type="ECO:0000256" key="5">
    <source>
        <dbReference type="ARBA" id="ARBA00022466"/>
    </source>
</evidence>
<feature type="binding site" evidence="16">
    <location>
        <begin position="184"/>
        <end position="191"/>
    </location>
    <ligand>
        <name>NAD(+)</name>
        <dbReference type="ChEBI" id="CHEBI:57540"/>
    </ligand>
</feature>
<comment type="cofactor">
    <cofactor evidence="16">
        <name>FAD</name>
        <dbReference type="ChEBI" id="CHEBI:57692"/>
    </cofactor>
    <text evidence="16">Binds 1 FAD per subunit.</text>
</comment>
<feature type="binding site" evidence="16">
    <location>
        <position position="52"/>
    </location>
    <ligand>
        <name>FAD</name>
        <dbReference type="ChEBI" id="CHEBI:57692"/>
    </ligand>
</feature>
<dbReference type="SUPFAM" id="SSF55424">
    <property type="entry name" value="FAD/NAD-linked reductases, dimerisation (C-terminal) domain"/>
    <property type="match status" value="1"/>
</dbReference>
<dbReference type="InterPro" id="IPR004099">
    <property type="entry name" value="Pyr_nucl-diS_OxRdtase_dimer"/>
</dbReference>
<dbReference type="EC" id="1.16.1.1" evidence="3"/>
<evidence type="ECO:0000256" key="7">
    <source>
        <dbReference type="ARBA" id="ARBA00022723"/>
    </source>
</evidence>
<dbReference type="PROSITE" id="PS00076">
    <property type="entry name" value="PYRIDINE_REDOX_1"/>
    <property type="match status" value="1"/>
</dbReference>
<dbReference type="InterPro" id="IPR023753">
    <property type="entry name" value="FAD/NAD-binding_dom"/>
</dbReference>
<evidence type="ECO:0000256" key="14">
    <source>
        <dbReference type="ARBA" id="ARBA00031725"/>
    </source>
</evidence>
<keyword evidence="10" id="KW-0476">Mercury</keyword>
<comment type="caution">
    <text evidence="21">The sequence shown here is derived from an EMBL/GenBank/DDBJ whole genome shotgun (WGS) entry which is preliminary data.</text>
</comment>
<evidence type="ECO:0000313" key="21">
    <source>
        <dbReference type="EMBL" id="RIY39774.1"/>
    </source>
</evidence>
<dbReference type="Pfam" id="PF07992">
    <property type="entry name" value="Pyr_redox_2"/>
    <property type="match status" value="1"/>
</dbReference>
<keyword evidence="11 18" id="KW-0560">Oxidoreductase</keyword>
<keyword evidence="12" id="KW-1015">Disulfide bond</keyword>
<comment type="subunit">
    <text evidence="2">Homodimer.</text>
</comment>
<gene>
    <name evidence="21" type="primary">merA</name>
    <name evidence="21" type="ORF">CJP73_13105</name>
</gene>
<feature type="disulfide bond" description="Redox-active" evidence="17">
    <location>
        <begin position="43"/>
        <end position="48"/>
    </location>
</feature>
<dbReference type="GO" id="GO:0050660">
    <property type="term" value="F:flavin adenine dinucleotide binding"/>
    <property type="evidence" value="ECO:0007669"/>
    <property type="project" value="InterPro"/>
</dbReference>
<keyword evidence="7" id="KW-0479">Metal-binding</keyword>
<dbReference type="PANTHER" id="PTHR43014:SF2">
    <property type="entry name" value="MERCURIC REDUCTASE"/>
    <property type="match status" value="1"/>
</dbReference>
<name>A0A3A1YTN2_9BURK</name>
<keyword evidence="6 18" id="KW-0285">Flavoprotein</keyword>
<keyword evidence="8 16" id="KW-0274">FAD</keyword>
<evidence type="ECO:0000259" key="19">
    <source>
        <dbReference type="Pfam" id="PF02852"/>
    </source>
</evidence>
<sequence>MLNDNLHIAVIGSGGGAMAAALKSAERGARVTLIERGTIGGTCVNIGCVPSKIMIRAANVAHLRRTSPFDEGIEATEPSIYRPLLLAQQQARLEELRHAKYEGILEGNPNITVLRGEARFIDANTLLVTEVAGSKREVRFDRTFIGTGARPTIPPVPGLSDTPYWTSTTALASDTIPDRLVVIGASVVAVELAQAFARLGSEVTILARSRLFSRKDPAVGEAVETTFRAEGIKVLNDTQASQVRYTNEEFVLETNAGELRAARLLVAVGRTPNTEMLNLDGIGVQTDRGAIVVDERLQTRVPGIYAAGDCTDLPQFVYVAAAGGSRAAVNMTGGDARLDLSAMPEVVFTEPQIATVGLSEADAKARGYSTDSRTLTLDNVPRALVNFDTAGFIKLVAERESGRLLGVQSVAGEAGELIQTAVIALRARMTVNEIADELFPYLTMVEGLKLCAQTFTKDVKQLSCCAG</sequence>
<dbReference type="InterPro" id="IPR021179">
    <property type="entry name" value="Mercury_reductase_MerA"/>
</dbReference>
<evidence type="ECO:0000256" key="2">
    <source>
        <dbReference type="ARBA" id="ARBA00011738"/>
    </source>
</evidence>
<accession>A0A3A1YTN2</accession>
<evidence type="ECO:0000256" key="18">
    <source>
        <dbReference type="RuleBase" id="RU003691"/>
    </source>
</evidence>